<dbReference type="PROSITE" id="PS01124">
    <property type="entry name" value="HTH_ARAC_FAMILY_2"/>
    <property type="match status" value="1"/>
</dbReference>
<dbReference type="KEGG" id="lae:LBAT_0112"/>
<dbReference type="GO" id="GO:0003700">
    <property type="term" value="F:DNA-binding transcription factor activity"/>
    <property type="evidence" value="ECO:0007669"/>
    <property type="project" value="InterPro"/>
</dbReference>
<protein>
    <submittedName>
        <fullName evidence="5 6">Transcriptional regulator</fullName>
    </submittedName>
</protein>
<evidence type="ECO:0000259" key="4">
    <source>
        <dbReference type="PROSITE" id="PS01124"/>
    </source>
</evidence>
<evidence type="ECO:0000256" key="1">
    <source>
        <dbReference type="ARBA" id="ARBA00023015"/>
    </source>
</evidence>
<dbReference type="PANTHER" id="PTHR43280:SF28">
    <property type="entry name" value="HTH-TYPE TRANSCRIPTIONAL ACTIVATOR RHAS"/>
    <property type="match status" value="1"/>
</dbReference>
<reference evidence="6 8" key="2">
    <citation type="submission" date="2019-09" db="EMBL/GenBank/DDBJ databases">
        <title>Genome sequencing of Lactobacillus acetotolerans.</title>
        <authorList>
            <person name="Kim K."/>
        </authorList>
    </citation>
    <scope>NUCLEOTIDE SEQUENCE [LARGE SCALE GENOMIC DNA]</scope>
    <source>
        <strain evidence="6 8">LA749</strain>
    </source>
</reference>
<dbReference type="Pfam" id="PF02311">
    <property type="entry name" value="AraC_binding"/>
    <property type="match status" value="1"/>
</dbReference>
<dbReference type="PANTHER" id="PTHR43280">
    <property type="entry name" value="ARAC-FAMILY TRANSCRIPTIONAL REGULATOR"/>
    <property type="match status" value="1"/>
</dbReference>
<dbReference type="InterPro" id="IPR018060">
    <property type="entry name" value="HTH_AraC"/>
</dbReference>
<evidence type="ECO:0000313" key="8">
    <source>
        <dbReference type="Proteomes" id="UP000325393"/>
    </source>
</evidence>
<evidence type="ECO:0000256" key="2">
    <source>
        <dbReference type="ARBA" id="ARBA00023125"/>
    </source>
</evidence>
<evidence type="ECO:0000313" key="5">
    <source>
        <dbReference type="EMBL" id="BAQ56501.1"/>
    </source>
</evidence>
<reference evidence="5 7" key="1">
    <citation type="submission" date="2015-03" db="EMBL/GenBank/DDBJ databases">
        <title>Complete genome sequence of Lactobacillus acetotolerans NBRC 13120.</title>
        <authorList>
            <person name="Toh H."/>
            <person name="Morita H."/>
            <person name="Fujita N."/>
        </authorList>
    </citation>
    <scope>NUCLEOTIDE SEQUENCE [LARGE SCALE GENOMIC DNA]</scope>
    <source>
        <strain evidence="5 7">NBRC 13120</strain>
    </source>
</reference>
<dbReference type="Proteomes" id="UP000325393">
    <property type="component" value="Chromosome"/>
</dbReference>
<dbReference type="InterPro" id="IPR003313">
    <property type="entry name" value="AraC-bd"/>
</dbReference>
<dbReference type="AlphaFoldDB" id="A0A0D6A189"/>
<evidence type="ECO:0000313" key="7">
    <source>
        <dbReference type="Proteomes" id="UP000035709"/>
    </source>
</evidence>
<dbReference type="GO" id="GO:0043565">
    <property type="term" value="F:sequence-specific DNA binding"/>
    <property type="evidence" value="ECO:0007669"/>
    <property type="project" value="InterPro"/>
</dbReference>
<dbReference type="Proteomes" id="UP000035709">
    <property type="component" value="Chromosome"/>
</dbReference>
<organism evidence="5 7">
    <name type="scientific">Lactobacillus acetotolerans</name>
    <dbReference type="NCBI Taxonomy" id="1600"/>
    <lineage>
        <taxon>Bacteria</taxon>
        <taxon>Bacillati</taxon>
        <taxon>Bacillota</taxon>
        <taxon>Bacilli</taxon>
        <taxon>Lactobacillales</taxon>
        <taxon>Lactobacillaceae</taxon>
        <taxon>Lactobacillus</taxon>
    </lineage>
</organism>
<gene>
    <name evidence="6" type="ORF">LA749_00550</name>
    <name evidence="5" type="ORF">LBAT_0112</name>
</gene>
<dbReference type="OrthoDB" id="9816335at2"/>
<keyword evidence="1" id="KW-0805">Transcription regulation</keyword>
<keyword evidence="2" id="KW-0238">DNA-binding</keyword>
<evidence type="ECO:0000313" key="6">
    <source>
        <dbReference type="EMBL" id="QFG50601.1"/>
    </source>
</evidence>
<dbReference type="Gene3D" id="2.60.120.10">
    <property type="entry name" value="Jelly Rolls"/>
    <property type="match status" value="1"/>
</dbReference>
<dbReference type="SUPFAM" id="SSF46689">
    <property type="entry name" value="Homeodomain-like"/>
    <property type="match status" value="1"/>
</dbReference>
<sequence>MAAVALDQYLASILNSNTDDTNELKLKSGNKNFDLFTIYLENHNTGIHRYGKDVSTILYVVRGAVTVKSNEKTLLLKAGNVLLLIENCEYEIQNQTNDAVLTKLKFKPGFKYHVFFKKFACKDPQEYKVIKKIVNVLENEHMLWLKNNQVTRPAQVMQNVVNGYLNDEIFVGGLIIAELTVLLILSIRARRMVTSAGLNKTKFEGSALDNYIDTHFANITLTQAAKYFGFNPNYFSNMVKQKTGKSFVDHVDERRMQEARNLLAQPDISLKEIIARVGYSSKSFFYKKFNQYYHQTPATMREELFRQANINLK</sequence>
<proteinExistence type="predicted"/>
<dbReference type="EMBL" id="CP044496">
    <property type="protein sequence ID" value="QFG50601.1"/>
    <property type="molecule type" value="Genomic_DNA"/>
</dbReference>
<dbReference type="InterPro" id="IPR009057">
    <property type="entry name" value="Homeodomain-like_sf"/>
</dbReference>
<accession>A0A0D6A189</accession>
<dbReference type="Pfam" id="PF12833">
    <property type="entry name" value="HTH_18"/>
    <property type="match status" value="1"/>
</dbReference>
<dbReference type="PATRIC" id="fig|1600.4.peg.115"/>
<dbReference type="EMBL" id="AP014808">
    <property type="protein sequence ID" value="BAQ56501.1"/>
    <property type="molecule type" value="Genomic_DNA"/>
</dbReference>
<dbReference type="SMART" id="SM00342">
    <property type="entry name" value="HTH_ARAC"/>
    <property type="match status" value="1"/>
</dbReference>
<keyword evidence="3" id="KW-0804">Transcription</keyword>
<dbReference type="InterPro" id="IPR014710">
    <property type="entry name" value="RmlC-like_jellyroll"/>
</dbReference>
<evidence type="ECO:0000256" key="3">
    <source>
        <dbReference type="ARBA" id="ARBA00023163"/>
    </source>
</evidence>
<dbReference type="STRING" id="1600.LBAT_0112"/>
<dbReference type="GeneID" id="78211463"/>
<dbReference type="RefSeq" id="WP_056970597.1">
    <property type="nucleotide sequence ID" value="NZ_AP014808.1"/>
</dbReference>
<feature type="domain" description="HTH araC/xylS-type" evidence="4">
    <location>
        <begin position="206"/>
        <end position="303"/>
    </location>
</feature>
<name>A0A0D6A189_9LACO</name>
<keyword evidence="7" id="KW-1185">Reference proteome</keyword>
<dbReference type="Gene3D" id="1.10.10.60">
    <property type="entry name" value="Homeodomain-like"/>
    <property type="match status" value="2"/>
</dbReference>